<protein>
    <submittedName>
        <fullName evidence="1">Uncharacterized protein</fullName>
    </submittedName>
</protein>
<dbReference type="InterPro" id="IPR032675">
    <property type="entry name" value="LRR_dom_sf"/>
</dbReference>
<dbReference type="EMBL" id="JARKIF010000057">
    <property type="protein sequence ID" value="KAJ7606511.1"/>
    <property type="molecule type" value="Genomic_DNA"/>
</dbReference>
<evidence type="ECO:0000313" key="1">
    <source>
        <dbReference type="EMBL" id="KAJ7606511.1"/>
    </source>
</evidence>
<accession>A0AAD7F754</accession>
<keyword evidence="2" id="KW-1185">Reference proteome</keyword>
<proteinExistence type="predicted"/>
<reference evidence="1" key="1">
    <citation type="submission" date="2023-03" db="EMBL/GenBank/DDBJ databases">
        <title>Massive genome expansion in bonnet fungi (Mycena s.s.) driven by repeated elements and novel gene families across ecological guilds.</title>
        <authorList>
            <consortium name="Lawrence Berkeley National Laboratory"/>
            <person name="Harder C.B."/>
            <person name="Miyauchi S."/>
            <person name="Viragh M."/>
            <person name="Kuo A."/>
            <person name="Thoen E."/>
            <person name="Andreopoulos B."/>
            <person name="Lu D."/>
            <person name="Skrede I."/>
            <person name="Drula E."/>
            <person name="Henrissat B."/>
            <person name="Morin E."/>
            <person name="Kohler A."/>
            <person name="Barry K."/>
            <person name="LaButti K."/>
            <person name="Morin E."/>
            <person name="Salamov A."/>
            <person name="Lipzen A."/>
            <person name="Mereny Z."/>
            <person name="Hegedus B."/>
            <person name="Baldrian P."/>
            <person name="Stursova M."/>
            <person name="Weitz H."/>
            <person name="Taylor A."/>
            <person name="Grigoriev I.V."/>
            <person name="Nagy L.G."/>
            <person name="Martin F."/>
            <person name="Kauserud H."/>
        </authorList>
    </citation>
    <scope>NUCLEOTIDE SEQUENCE</scope>
    <source>
        <strain evidence="1">9284</strain>
    </source>
</reference>
<organism evidence="1 2">
    <name type="scientific">Roridomyces roridus</name>
    <dbReference type="NCBI Taxonomy" id="1738132"/>
    <lineage>
        <taxon>Eukaryota</taxon>
        <taxon>Fungi</taxon>
        <taxon>Dikarya</taxon>
        <taxon>Basidiomycota</taxon>
        <taxon>Agaricomycotina</taxon>
        <taxon>Agaricomycetes</taxon>
        <taxon>Agaricomycetidae</taxon>
        <taxon>Agaricales</taxon>
        <taxon>Marasmiineae</taxon>
        <taxon>Mycenaceae</taxon>
        <taxon>Roridomyces</taxon>
    </lineage>
</organism>
<sequence>MHRCLQVPELVALISSHLITPWYSTPAERRDLAMLARTSTVFSDHALRLLWASVALMNLLRCLPSDAYSLTEEVKMYNAYYRMTPRRSLEEPDFERVRFYARYIRRLDSDSHNGSAMVGSVRPWLSESMFPLLQRLTSICMPGDFPAASALVSQLATLPTAVFALSECVRGLYHIQTLYTDVLDCPALDHLSRLSSLQELILNGMIPTDFPTPGSQPLFPSLVYFYATEIDSASRFLQRGKDIALAALILKKNHPRPVPSTSDEMHRLLSAMESGISYSSLTDFGFTDGKAGSFDRSDALIYTIRASSLRCLFCFNNLTDVSIETVVGFDLDNATVADMARSWPHIKELLLQTRFGVSRPRTTLHCLEAFAEYCPDLVKLCISFDATVIPKSQGDFRLKDLMMLQVDASPISEADPVAQIILRICPRLTDVWTLSYADIEWEETEAEYFAIWQKVGSNLRGGKSPEA</sequence>
<gene>
    <name evidence="1" type="ORF">FB45DRAFT_1137253</name>
</gene>
<evidence type="ECO:0000313" key="2">
    <source>
        <dbReference type="Proteomes" id="UP001221142"/>
    </source>
</evidence>
<comment type="caution">
    <text evidence="1">The sequence shown here is derived from an EMBL/GenBank/DDBJ whole genome shotgun (WGS) entry which is preliminary data.</text>
</comment>
<dbReference type="Proteomes" id="UP001221142">
    <property type="component" value="Unassembled WGS sequence"/>
</dbReference>
<dbReference type="Gene3D" id="3.80.10.10">
    <property type="entry name" value="Ribonuclease Inhibitor"/>
    <property type="match status" value="1"/>
</dbReference>
<dbReference type="AlphaFoldDB" id="A0AAD7F754"/>
<name>A0AAD7F754_9AGAR</name>